<dbReference type="RefSeq" id="WP_255135903.1">
    <property type="nucleotide sequence ID" value="NZ_JANDBC010000003.1"/>
</dbReference>
<dbReference type="PROSITE" id="PS50965">
    <property type="entry name" value="NERD"/>
    <property type="match status" value="1"/>
</dbReference>
<dbReference type="GO" id="GO:0003677">
    <property type="term" value="F:DNA binding"/>
    <property type="evidence" value="ECO:0007669"/>
    <property type="project" value="InterPro"/>
</dbReference>
<dbReference type="SUPFAM" id="SSF57783">
    <property type="entry name" value="Zinc beta-ribbon"/>
    <property type="match status" value="1"/>
</dbReference>
<dbReference type="GO" id="GO:0005694">
    <property type="term" value="C:chromosome"/>
    <property type="evidence" value="ECO:0007669"/>
    <property type="project" value="InterPro"/>
</dbReference>
<comment type="caution">
    <text evidence="2">The sequence shown here is derived from an EMBL/GenBank/DDBJ whole genome shotgun (WGS) entry which is preliminary data.</text>
</comment>
<proteinExistence type="predicted"/>
<dbReference type="Gene3D" id="3.30.65.10">
    <property type="entry name" value="Bacterial Topoisomerase I, domain 1"/>
    <property type="match status" value="1"/>
</dbReference>
<dbReference type="Pfam" id="PF01396">
    <property type="entry name" value="Zn_ribbon_Top1"/>
    <property type="match status" value="1"/>
</dbReference>
<evidence type="ECO:0000259" key="1">
    <source>
        <dbReference type="PROSITE" id="PS50965"/>
    </source>
</evidence>
<reference evidence="2" key="1">
    <citation type="submission" date="2022-06" db="EMBL/GenBank/DDBJ databases">
        <title>Gracilimonas sp. CAU 1638 isolated from sea sediment.</title>
        <authorList>
            <person name="Kim W."/>
        </authorList>
    </citation>
    <scope>NUCLEOTIDE SEQUENCE</scope>
    <source>
        <strain evidence="2">CAU 1638</strain>
    </source>
</reference>
<name>A0A9X2L656_9BACT</name>
<gene>
    <name evidence="2" type="ORF">NM125_15545</name>
</gene>
<dbReference type="EMBL" id="JANDBC010000003">
    <property type="protein sequence ID" value="MCP9293004.1"/>
    <property type="molecule type" value="Genomic_DNA"/>
</dbReference>
<sequence length="224" mass="26090">MSFLKGWFGEKKTAFNIWLFLDNEAYQRYHNVIIPSKNGTTQIDHIIISKYGLFIVETKNKKGWIFGSEQQPKWTQSIYGKNYPFQNPLRQTFRQKKVLAKYLLVPESLIHTIIFFNGNCEFKTKMPENVINSGLGKYIKQYKEIIVSNDDLKLIIDKLDLLVSNSDLSNKDHLRSLRERKRSNTICPNCGANLVERVAKRGPNKDTKFLGCENYPKCRFTKNA</sequence>
<dbReference type="InterPro" id="IPR011528">
    <property type="entry name" value="NERD"/>
</dbReference>
<evidence type="ECO:0000313" key="2">
    <source>
        <dbReference type="EMBL" id="MCP9293004.1"/>
    </source>
</evidence>
<dbReference type="Proteomes" id="UP001139125">
    <property type="component" value="Unassembled WGS sequence"/>
</dbReference>
<evidence type="ECO:0000313" key="3">
    <source>
        <dbReference type="Proteomes" id="UP001139125"/>
    </source>
</evidence>
<keyword evidence="3" id="KW-1185">Reference proteome</keyword>
<protein>
    <submittedName>
        <fullName evidence="2">NERD domain-containing protein</fullName>
    </submittedName>
</protein>
<dbReference type="Pfam" id="PF08378">
    <property type="entry name" value="NERD"/>
    <property type="match status" value="1"/>
</dbReference>
<dbReference type="GO" id="GO:0003916">
    <property type="term" value="F:DNA topoisomerase activity"/>
    <property type="evidence" value="ECO:0007669"/>
    <property type="project" value="InterPro"/>
</dbReference>
<organism evidence="2 3">
    <name type="scientific">Gracilimonas sediminicola</name>
    <dbReference type="NCBI Taxonomy" id="2952158"/>
    <lineage>
        <taxon>Bacteria</taxon>
        <taxon>Pseudomonadati</taxon>
        <taxon>Balneolota</taxon>
        <taxon>Balneolia</taxon>
        <taxon>Balneolales</taxon>
        <taxon>Balneolaceae</taxon>
        <taxon>Gracilimonas</taxon>
    </lineage>
</organism>
<dbReference type="AlphaFoldDB" id="A0A9X2L656"/>
<accession>A0A9X2L656</accession>
<dbReference type="InterPro" id="IPR013498">
    <property type="entry name" value="Topo_IA_Znf"/>
</dbReference>
<feature type="domain" description="NERD" evidence="1">
    <location>
        <begin position="5"/>
        <end position="122"/>
    </location>
</feature>
<dbReference type="GO" id="GO:0006265">
    <property type="term" value="P:DNA topological change"/>
    <property type="evidence" value="ECO:0007669"/>
    <property type="project" value="InterPro"/>
</dbReference>